<proteinExistence type="predicted"/>
<dbReference type="Proteomes" id="UP000306416">
    <property type="component" value="Unassembled WGS sequence"/>
</dbReference>
<evidence type="ECO:0000313" key="2">
    <source>
        <dbReference type="EMBL" id="TGU74106.1"/>
    </source>
</evidence>
<keyword evidence="3" id="KW-1185">Reference proteome</keyword>
<dbReference type="AlphaFoldDB" id="A0A4S1CLJ6"/>
<evidence type="ECO:0000313" key="3">
    <source>
        <dbReference type="Proteomes" id="UP000306416"/>
    </source>
</evidence>
<sequence>MKRSLVATLVLLSALLAATAASAGTIRAYIADFAVSPADTANLKPTLQRLLATRIAGDGLVTVDSAAEADVIVSGSYVTLGKMFSLDVIAKNASGKQVAAAFEQGESVDALIPAIGKLSAKIKGDILSQVKVTAAAPATTAQVAPSAEIIKKPASAEIVMAPTAEIVRNDAMPGWYSQRITGVMSGIATWGTKDVVVADSTGIHVYRPGAKLDLVTEAALPDRMKILGIDAMGPEASGRVLIFVTIIDRETVASRIYALQNDTLKIVAEEIPYMFRSLSPYGGPKKVYAQQMGRTEDFYGDVYEANIVDGGVKLTNPIKMPRYANVFNFNMFRDKSGKSYLTAFSESGYLLVYSDTGEEIWRSSDKLGGSETYFQKKDADERTTGTPFRTRFIDQRIVVTDKGDVIVPQNSGFFVLGNLRSYSKYSIVSFAWNGSSLEESWRTKQSQNYLADWTYNPAAKELTLLEVAQKGTFGGKGGSVVRVLGVE</sequence>
<gene>
    <name evidence="2" type="ORF">E4633_01135</name>
</gene>
<comment type="caution">
    <text evidence="2">The sequence shown here is derived from an EMBL/GenBank/DDBJ whole genome shotgun (WGS) entry which is preliminary data.</text>
</comment>
<evidence type="ECO:0000256" key="1">
    <source>
        <dbReference type="SAM" id="SignalP"/>
    </source>
</evidence>
<name>A0A4S1CLJ6_9BACT</name>
<reference evidence="2 3" key="1">
    <citation type="submission" date="2019-04" db="EMBL/GenBank/DDBJ databases">
        <title>Geobacter oryzae sp. nov., ferric-reducing bacteria isolated from paddy soil.</title>
        <authorList>
            <person name="Xu Z."/>
            <person name="Masuda Y."/>
            <person name="Itoh H."/>
            <person name="Senoo K."/>
        </authorList>
    </citation>
    <scope>NUCLEOTIDE SEQUENCE [LARGE SCALE GENOMIC DNA]</scope>
    <source>
        <strain evidence="2 3">Red111</strain>
    </source>
</reference>
<dbReference type="RefSeq" id="WP_135868444.1">
    <property type="nucleotide sequence ID" value="NZ_SRSC01000001.1"/>
</dbReference>
<keyword evidence="1" id="KW-0732">Signal</keyword>
<feature type="chain" id="PRO_5020268563" description="VCBS repeat-containing protein" evidence="1">
    <location>
        <begin position="24"/>
        <end position="487"/>
    </location>
</feature>
<accession>A0A4S1CLJ6</accession>
<protein>
    <recommendedName>
        <fullName evidence="4">VCBS repeat-containing protein</fullName>
    </recommendedName>
</protein>
<evidence type="ECO:0008006" key="4">
    <source>
        <dbReference type="Google" id="ProtNLM"/>
    </source>
</evidence>
<organism evidence="2 3">
    <name type="scientific">Geomonas terrae</name>
    <dbReference type="NCBI Taxonomy" id="2562681"/>
    <lineage>
        <taxon>Bacteria</taxon>
        <taxon>Pseudomonadati</taxon>
        <taxon>Thermodesulfobacteriota</taxon>
        <taxon>Desulfuromonadia</taxon>
        <taxon>Geobacterales</taxon>
        <taxon>Geobacteraceae</taxon>
        <taxon>Geomonas</taxon>
    </lineage>
</organism>
<dbReference type="EMBL" id="SRSC01000001">
    <property type="protein sequence ID" value="TGU74106.1"/>
    <property type="molecule type" value="Genomic_DNA"/>
</dbReference>
<feature type="signal peptide" evidence="1">
    <location>
        <begin position="1"/>
        <end position="23"/>
    </location>
</feature>